<dbReference type="InterPro" id="IPR031046">
    <property type="entry name" value="CARNS1"/>
</dbReference>
<feature type="region of interest" description="Disordered" evidence="2">
    <location>
        <begin position="1"/>
        <end position="22"/>
    </location>
</feature>
<evidence type="ECO:0000313" key="4">
    <source>
        <dbReference type="EMBL" id="WAR19234.1"/>
    </source>
</evidence>
<dbReference type="PANTHER" id="PTHR48066:SF1">
    <property type="entry name" value="CARNOSINE SYNTHASE 1"/>
    <property type="match status" value="1"/>
</dbReference>
<dbReference type="Gene3D" id="3.40.50.20">
    <property type="match status" value="1"/>
</dbReference>
<accession>A0ABY7FEE3</accession>
<dbReference type="PROSITE" id="PS50975">
    <property type="entry name" value="ATP_GRASP"/>
    <property type="match status" value="1"/>
</dbReference>
<dbReference type="EMBL" id="CP111022">
    <property type="protein sequence ID" value="WAR19234.1"/>
    <property type="molecule type" value="Genomic_DNA"/>
</dbReference>
<dbReference type="Proteomes" id="UP001164746">
    <property type="component" value="Chromosome 11"/>
</dbReference>
<feature type="compositionally biased region" description="Acidic residues" evidence="2">
    <location>
        <begin position="12"/>
        <end position="21"/>
    </location>
</feature>
<protein>
    <submittedName>
        <fullName evidence="4">CRNS1-like protein</fullName>
    </submittedName>
</protein>
<keyword evidence="5" id="KW-1185">Reference proteome</keyword>
<reference evidence="4" key="1">
    <citation type="submission" date="2022-11" db="EMBL/GenBank/DDBJ databases">
        <title>Centuries of genome instability and evolution in soft-shell clam transmissible cancer (bioRxiv).</title>
        <authorList>
            <person name="Hart S.F.M."/>
            <person name="Yonemitsu M.A."/>
            <person name="Giersch R.M."/>
            <person name="Beal B.F."/>
            <person name="Arriagada G."/>
            <person name="Davis B.W."/>
            <person name="Ostrander E.A."/>
            <person name="Goff S.P."/>
            <person name="Metzger M.J."/>
        </authorList>
    </citation>
    <scope>NUCLEOTIDE SEQUENCE</scope>
    <source>
        <strain evidence="4">MELC-2E11</strain>
        <tissue evidence="4">Siphon/mantle</tissue>
    </source>
</reference>
<proteinExistence type="predicted"/>
<organism evidence="4 5">
    <name type="scientific">Mya arenaria</name>
    <name type="common">Soft-shell clam</name>
    <dbReference type="NCBI Taxonomy" id="6604"/>
    <lineage>
        <taxon>Eukaryota</taxon>
        <taxon>Metazoa</taxon>
        <taxon>Spiralia</taxon>
        <taxon>Lophotrochozoa</taxon>
        <taxon>Mollusca</taxon>
        <taxon>Bivalvia</taxon>
        <taxon>Autobranchia</taxon>
        <taxon>Heteroconchia</taxon>
        <taxon>Euheterodonta</taxon>
        <taxon>Imparidentia</taxon>
        <taxon>Neoheterodontei</taxon>
        <taxon>Myida</taxon>
        <taxon>Myoidea</taxon>
        <taxon>Myidae</taxon>
        <taxon>Mya</taxon>
    </lineage>
</organism>
<feature type="compositionally biased region" description="Basic and acidic residues" evidence="2">
    <location>
        <begin position="1"/>
        <end position="11"/>
    </location>
</feature>
<keyword evidence="1" id="KW-0547">Nucleotide-binding</keyword>
<feature type="domain" description="ATP-grasp" evidence="3">
    <location>
        <begin position="642"/>
        <end position="846"/>
    </location>
</feature>
<dbReference type="SUPFAM" id="SSF56059">
    <property type="entry name" value="Glutathione synthetase ATP-binding domain-like"/>
    <property type="match status" value="2"/>
</dbReference>
<evidence type="ECO:0000313" key="5">
    <source>
        <dbReference type="Proteomes" id="UP001164746"/>
    </source>
</evidence>
<keyword evidence="1" id="KW-0067">ATP-binding</keyword>
<evidence type="ECO:0000259" key="3">
    <source>
        <dbReference type="PROSITE" id="PS50975"/>
    </source>
</evidence>
<dbReference type="PANTHER" id="PTHR48066">
    <property type="entry name" value="CARNOSINE SYNTHASE 1"/>
    <property type="match status" value="1"/>
</dbReference>
<dbReference type="Gene3D" id="3.30.470.20">
    <property type="entry name" value="ATP-grasp fold, B domain"/>
    <property type="match status" value="1"/>
</dbReference>
<dbReference type="InterPro" id="IPR011761">
    <property type="entry name" value="ATP-grasp"/>
</dbReference>
<gene>
    <name evidence="4" type="ORF">MAR_001072</name>
</gene>
<sequence>MDGQKTENRNADDDDGGSDTDETLKEKLKDLCDSYNVEIDAILWNTDVDLGPPSTLKVKPPKEDVNIKSAYNNLQYSLYETGYPETVNHLGVKPAPKLNKEGICVTILHSHHESLGMLLEGGRQVPGGFHMILSSSWLTKEPSKEHEGLFSLFVHKAITFHAAGVTKLEEFETPRRVTYLVNYFTDVCTSGERNDGPEIERGLDCPMSSSVALCESTDNKVWTRNAMAAVGIDIPVTLAFCYKTTHKVTTPNPKMVVFNIDDSECDFAEDEIKRFLESEKMMGIRRVVVKPSGRMYCGSVGVSIMQVDDLDNIMNHARKLLAEIEPGSSVLVEECIEHLSPRPGNKKERRWMAEDGMGFRCRAIISRDHDNTAVCVPIICGIASAEGPINGDNTTTLSLLTTLQSFNIEVEEIFKFEHELRGQSERYMDAIALTTERNGKLTAVAIEVNSHDCMYACQIMDNIMALGCKMADPDIDDFEFWKTSSYSRYNHGDVHGRTIRPYVRNAIARSQRWLIRGKQVLIVGAGGHSKRRIWVDTEKYGIDLIMVDCNADHFAKEYTKTFIQYDFTDHSKDDFHAVQILNIIKEMGIKVAGCLTFWEDCVPLSAIIRTHVGLRGSNNEAALTAKKKSRTQNCLVEKSAMKSHFLTTDLYASKAYLIKKPEDIEEISNCVTFPAMLKLEHGSSAVGVNLVKNKDELVKKYAETTSLLQNEDDFGGIGLGFGNDMFVMEYYEGSEHDIDLIMYDRKLVAAFISDNGPTNVPSFTETAAIMPSCLPLDKQCQLIVAAFQCCLDIGLSDGAYNVEMIITSCGPKLIEINGRMGGFYNRDWIKRLYGCDLVLYNYMISCGIKPHAPKHKPQELLMGIMLVPSHHRHILDDESIRKEFLARDNKGDIMYRQFSSDADDATFNANIEEPFANVAVNAHSYTEGKKKLMKFCKQYKLDNENYDVGSFIECFWDIVLRKT</sequence>
<evidence type="ECO:0000256" key="1">
    <source>
        <dbReference type="PROSITE-ProRule" id="PRU00409"/>
    </source>
</evidence>
<name>A0ABY7FEE3_MYAAR</name>
<evidence type="ECO:0000256" key="2">
    <source>
        <dbReference type="SAM" id="MobiDB-lite"/>
    </source>
</evidence>